<dbReference type="AlphaFoldDB" id="A0A383CZ73"/>
<accession>A0A383CZ73</accession>
<name>A0A383CZ73_9ZZZZ</name>
<dbReference type="EMBL" id="UINC01212857">
    <property type="protein sequence ID" value="SVE37364.1"/>
    <property type="molecule type" value="Genomic_DNA"/>
</dbReference>
<feature type="non-terminal residue" evidence="1">
    <location>
        <position position="57"/>
    </location>
</feature>
<evidence type="ECO:0000313" key="1">
    <source>
        <dbReference type="EMBL" id="SVE37364.1"/>
    </source>
</evidence>
<gene>
    <name evidence="1" type="ORF">METZ01_LOCUS490218</name>
</gene>
<organism evidence="1">
    <name type="scientific">marine metagenome</name>
    <dbReference type="NCBI Taxonomy" id="408172"/>
    <lineage>
        <taxon>unclassified sequences</taxon>
        <taxon>metagenomes</taxon>
        <taxon>ecological metagenomes</taxon>
    </lineage>
</organism>
<proteinExistence type="predicted"/>
<reference evidence="1" key="1">
    <citation type="submission" date="2018-05" db="EMBL/GenBank/DDBJ databases">
        <authorList>
            <person name="Lanie J.A."/>
            <person name="Ng W.-L."/>
            <person name="Kazmierczak K.M."/>
            <person name="Andrzejewski T.M."/>
            <person name="Davidsen T.M."/>
            <person name="Wayne K.J."/>
            <person name="Tettelin H."/>
            <person name="Glass J.I."/>
            <person name="Rusch D."/>
            <person name="Podicherti R."/>
            <person name="Tsui H.-C.T."/>
            <person name="Winkler M.E."/>
        </authorList>
    </citation>
    <scope>NUCLEOTIDE SEQUENCE</scope>
</reference>
<protein>
    <submittedName>
        <fullName evidence="1">Uncharacterized protein</fullName>
    </submittedName>
</protein>
<sequence length="57" mass="6326">MKIFYLLLLASCLPLAAEIPQPIVPTGRVELFQVKDLSSFTTWLEGIGTEDRGNVFS</sequence>